<evidence type="ECO:0000313" key="3">
    <source>
        <dbReference type="Proteomes" id="UP001055420"/>
    </source>
</evidence>
<organism evidence="2 3">
    <name type="scientific">Dyadobacter chenhuakuii</name>
    <dbReference type="NCBI Taxonomy" id="2909339"/>
    <lineage>
        <taxon>Bacteria</taxon>
        <taxon>Pseudomonadati</taxon>
        <taxon>Bacteroidota</taxon>
        <taxon>Cytophagia</taxon>
        <taxon>Cytophagales</taxon>
        <taxon>Spirosomataceae</taxon>
        <taxon>Dyadobacter</taxon>
    </lineage>
</organism>
<keyword evidence="1" id="KW-1133">Transmembrane helix</keyword>
<dbReference type="EMBL" id="CP098805">
    <property type="protein sequence ID" value="USJ33262.1"/>
    <property type="molecule type" value="Genomic_DNA"/>
</dbReference>
<evidence type="ECO:0000256" key="1">
    <source>
        <dbReference type="SAM" id="Phobius"/>
    </source>
</evidence>
<proteinExistence type="predicted"/>
<name>A0ABY4XSB0_9BACT</name>
<dbReference type="Proteomes" id="UP001055420">
    <property type="component" value="Chromosome"/>
</dbReference>
<keyword evidence="3" id="KW-1185">Reference proteome</keyword>
<evidence type="ECO:0008006" key="4">
    <source>
        <dbReference type="Google" id="ProtNLM"/>
    </source>
</evidence>
<sequence length="465" mass="52590">MKTEQFDDEFRKKLLGLDPSDEEVDRIYNYVSSNGNMTPRFSWIKILIYGLAASLLVGSLSFNYVQNLTNKKLLSSLDSLKSRITSIELNSAQKTSLRVDTIYIDRYIEKTIAAQNHQELLYTRQGPHNEIQQPINNPLTDESVQNLNFQPADSSGMVIDKTDGTVGKSIARNNASGTGLNTYRSDDAVVEKESSEIKGNDNNPANKAPYTNNENFLKAGKTILNSRIGNIHLSFTHLKLPVLKTPEKLPLFSKDKPKYYSESMKSVLKKMDYYVGGSLDAGNRQVAGALLGELRLTPKWSFQTGARWAEITGHSYDTAEQFGQKTGQDFRALYAPYVAQNVDLLNIEQNHQLVQIPLTIAYHYELSPNWALRFGIGTDLSIYALKDIHFNYKKDSQSFDKGEYNAKLSIKPINDITINLGLERRSNKFLFRVSPYVSPQLRKTEFSNKGLLWGGRVQALYKLNR</sequence>
<gene>
    <name evidence="2" type="ORF">NFI80_11025</name>
</gene>
<keyword evidence="1" id="KW-0472">Membrane</keyword>
<accession>A0ABY4XSB0</accession>
<keyword evidence="1" id="KW-0812">Transmembrane</keyword>
<feature type="transmembrane region" description="Helical" evidence="1">
    <location>
        <begin position="46"/>
        <end position="65"/>
    </location>
</feature>
<evidence type="ECO:0000313" key="2">
    <source>
        <dbReference type="EMBL" id="USJ33262.1"/>
    </source>
</evidence>
<reference evidence="2" key="1">
    <citation type="submission" date="2022-06" db="EMBL/GenBank/DDBJ databases">
        <title>Novel species in genus Dyadobacter.</title>
        <authorList>
            <person name="Ma C."/>
        </authorList>
    </citation>
    <scope>NUCLEOTIDE SEQUENCE</scope>
    <source>
        <strain evidence="2">CY22</strain>
    </source>
</reference>
<protein>
    <recommendedName>
        <fullName evidence="4">Outer membrane protein with beta-barrel domain</fullName>
    </recommendedName>
</protein>
<dbReference type="RefSeq" id="WP_235163039.1">
    <property type="nucleotide sequence ID" value="NZ_CP098805.1"/>
</dbReference>